<organism evidence="1 2">
    <name type="scientific">Cetraspora pellucida</name>
    <dbReference type="NCBI Taxonomy" id="1433469"/>
    <lineage>
        <taxon>Eukaryota</taxon>
        <taxon>Fungi</taxon>
        <taxon>Fungi incertae sedis</taxon>
        <taxon>Mucoromycota</taxon>
        <taxon>Glomeromycotina</taxon>
        <taxon>Glomeromycetes</taxon>
        <taxon>Diversisporales</taxon>
        <taxon>Gigasporaceae</taxon>
        <taxon>Cetraspora</taxon>
    </lineage>
</organism>
<reference evidence="1" key="1">
    <citation type="submission" date="2021-06" db="EMBL/GenBank/DDBJ databases">
        <authorList>
            <person name="Kallberg Y."/>
            <person name="Tangrot J."/>
            <person name="Rosling A."/>
        </authorList>
    </citation>
    <scope>NUCLEOTIDE SEQUENCE</scope>
    <source>
        <strain evidence="1">FL966</strain>
    </source>
</reference>
<proteinExistence type="predicted"/>
<comment type="caution">
    <text evidence="1">The sequence shown here is derived from an EMBL/GenBank/DDBJ whole genome shotgun (WGS) entry which is preliminary data.</text>
</comment>
<protein>
    <submittedName>
        <fullName evidence="1">17898_t:CDS:1</fullName>
    </submittedName>
</protein>
<dbReference type="Gene3D" id="1.10.10.1070">
    <property type="entry name" value="Zinc finger, BED domain-containing"/>
    <property type="match status" value="1"/>
</dbReference>
<evidence type="ECO:0000313" key="1">
    <source>
        <dbReference type="EMBL" id="CAG8818664.1"/>
    </source>
</evidence>
<dbReference type="Proteomes" id="UP000789759">
    <property type="component" value="Unassembled WGS sequence"/>
</dbReference>
<evidence type="ECO:0000313" key="2">
    <source>
        <dbReference type="Proteomes" id="UP000789759"/>
    </source>
</evidence>
<dbReference type="AlphaFoldDB" id="A0A9N9KAS9"/>
<name>A0A9N9KAS9_9GLOM</name>
<sequence>FTIKNYCFLSKISISTIIKELITKKLVNFVYKDLHPFEIIEDEGFRDFS</sequence>
<keyword evidence="2" id="KW-1185">Reference proteome</keyword>
<dbReference type="SUPFAM" id="SSF140996">
    <property type="entry name" value="Hermes dimerisation domain"/>
    <property type="match status" value="1"/>
</dbReference>
<dbReference type="EMBL" id="CAJVQA010047000">
    <property type="protein sequence ID" value="CAG8818664.1"/>
    <property type="molecule type" value="Genomic_DNA"/>
</dbReference>
<accession>A0A9N9KAS9</accession>
<dbReference type="OrthoDB" id="2407567at2759"/>
<gene>
    <name evidence="1" type="ORF">CPELLU_LOCUS19464</name>
</gene>
<feature type="non-terminal residue" evidence="1">
    <location>
        <position position="1"/>
    </location>
</feature>